<organism evidence="3 4">
    <name type="scientific">Elysia crispata</name>
    <name type="common">lettuce slug</name>
    <dbReference type="NCBI Taxonomy" id="231223"/>
    <lineage>
        <taxon>Eukaryota</taxon>
        <taxon>Metazoa</taxon>
        <taxon>Spiralia</taxon>
        <taxon>Lophotrochozoa</taxon>
        <taxon>Mollusca</taxon>
        <taxon>Gastropoda</taxon>
        <taxon>Heterobranchia</taxon>
        <taxon>Euthyneura</taxon>
        <taxon>Panpulmonata</taxon>
        <taxon>Sacoglossa</taxon>
        <taxon>Placobranchoidea</taxon>
        <taxon>Plakobranchidae</taxon>
        <taxon>Elysia</taxon>
    </lineage>
</organism>
<feature type="compositionally biased region" description="Basic and acidic residues" evidence="2">
    <location>
        <begin position="92"/>
        <end position="105"/>
    </location>
</feature>
<name>A0AAE1A700_9GAST</name>
<evidence type="ECO:0000256" key="2">
    <source>
        <dbReference type="SAM" id="MobiDB-lite"/>
    </source>
</evidence>
<gene>
    <name evidence="3" type="ORF">RRG08_018973</name>
</gene>
<evidence type="ECO:0000313" key="3">
    <source>
        <dbReference type="EMBL" id="KAK3781347.1"/>
    </source>
</evidence>
<evidence type="ECO:0000256" key="1">
    <source>
        <dbReference type="SAM" id="Coils"/>
    </source>
</evidence>
<protein>
    <submittedName>
        <fullName evidence="3">Uncharacterized protein</fullName>
    </submittedName>
</protein>
<keyword evidence="4" id="KW-1185">Reference proteome</keyword>
<sequence length="238" mass="26659">MASTSSGLSKTINGVSLIRSGSNSKSNSGPVTLLRDDRPAVWIYLLCLACRHQDKKEKKEEEEEEEKDEEREVISFVMMTTDLSKPPSGKIQRTDDSQSTRDETPRSLVLQNPTRAQDLRADHSATVIFHPINPSLAEVRVTRACEPVSSIIAQSRDPDTRRRPTLIPRVITLAFPYPKGSQFDTDNHGARDNELIPRDSLKVTRRDTPTTTSFCVSPEKAPTPLNNVFWTTTQIVQT</sequence>
<reference evidence="3" key="1">
    <citation type="journal article" date="2023" name="G3 (Bethesda)">
        <title>A reference genome for the long-term kleptoplast-retaining sea slug Elysia crispata morphotype clarki.</title>
        <authorList>
            <person name="Eastman K.E."/>
            <person name="Pendleton A.L."/>
            <person name="Shaikh M.A."/>
            <person name="Suttiyut T."/>
            <person name="Ogas R."/>
            <person name="Tomko P."/>
            <person name="Gavelis G."/>
            <person name="Widhalm J.R."/>
            <person name="Wisecaver J.H."/>
        </authorList>
    </citation>
    <scope>NUCLEOTIDE SEQUENCE</scope>
    <source>
        <strain evidence="3">ECLA1</strain>
    </source>
</reference>
<comment type="caution">
    <text evidence="3">The sequence shown here is derived from an EMBL/GenBank/DDBJ whole genome shotgun (WGS) entry which is preliminary data.</text>
</comment>
<dbReference type="Proteomes" id="UP001283361">
    <property type="component" value="Unassembled WGS sequence"/>
</dbReference>
<keyword evidence="1" id="KW-0175">Coiled coil</keyword>
<dbReference type="AlphaFoldDB" id="A0AAE1A700"/>
<dbReference type="EMBL" id="JAWDGP010002624">
    <property type="protein sequence ID" value="KAK3781347.1"/>
    <property type="molecule type" value="Genomic_DNA"/>
</dbReference>
<feature type="coiled-coil region" evidence="1">
    <location>
        <begin position="45"/>
        <end position="73"/>
    </location>
</feature>
<proteinExistence type="predicted"/>
<feature type="region of interest" description="Disordered" evidence="2">
    <location>
        <begin position="78"/>
        <end position="107"/>
    </location>
</feature>
<accession>A0AAE1A700</accession>
<evidence type="ECO:0000313" key="4">
    <source>
        <dbReference type="Proteomes" id="UP001283361"/>
    </source>
</evidence>